<dbReference type="Proteomes" id="UP001153954">
    <property type="component" value="Unassembled WGS sequence"/>
</dbReference>
<keyword evidence="1" id="KW-0732">Signal</keyword>
<gene>
    <name evidence="2" type="ORF">EEDITHA_LOCUS10504</name>
</gene>
<dbReference type="AlphaFoldDB" id="A0AAU9UDX9"/>
<evidence type="ECO:0000313" key="2">
    <source>
        <dbReference type="EMBL" id="CAH2095000.1"/>
    </source>
</evidence>
<organism evidence="2 3">
    <name type="scientific">Euphydryas editha</name>
    <name type="common">Edith's checkerspot</name>
    <dbReference type="NCBI Taxonomy" id="104508"/>
    <lineage>
        <taxon>Eukaryota</taxon>
        <taxon>Metazoa</taxon>
        <taxon>Ecdysozoa</taxon>
        <taxon>Arthropoda</taxon>
        <taxon>Hexapoda</taxon>
        <taxon>Insecta</taxon>
        <taxon>Pterygota</taxon>
        <taxon>Neoptera</taxon>
        <taxon>Endopterygota</taxon>
        <taxon>Lepidoptera</taxon>
        <taxon>Glossata</taxon>
        <taxon>Ditrysia</taxon>
        <taxon>Papilionoidea</taxon>
        <taxon>Nymphalidae</taxon>
        <taxon>Nymphalinae</taxon>
        <taxon>Euphydryas</taxon>
    </lineage>
</organism>
<protein>
    <submittedName>
        <fullName evidence="2">Uncharacterized protein</fullName>
    </submittedName>
</protein>
<reference evidence="2" key="1">
    <citation type="submission" date="2022-03" db="EMBL/GenBank/DDBJ databases">
        <authorList>
            <person name="Tunstrom K."/>
        </authorList>
    </citation>
    <scope>NUCLEOTIDE SEQUENCE</scope>
</reference>
<evidence type="ECO:0000313" key="3">
    <source>
        <dbReference type="Proteomes" id="UP001153954"/>
    </source>
</evidence>
<dbReference type="EMBL" id="CAKOGL010000015">
    <property type="protein sequence ID" value="CAH2095000.1"/>
    <property type="molecule type" value="Genomic_DNA"/>
</dbReference>
<feature type="signal peptide" evidence="1">
    <location>
        <begin position="1"/>
        <end position="20"/>
    </location>
</feature>
<proteinExistence type="predicted"/>
<comment type="caution">
    <text evidence="2">The sequence shown here is derived from an EMBL/GenBank/DDBJ whole genome shotgun (WGS) entry which is preliminary data.</text>
</comment>
<evidence type="ECO:0000256" key="1">
    <source>
        <dbReference type="SAM" id="SignalP"/>
    </source>
</evidence>
<name>A0AAU9UDX9_EUPED</name>
<feature type="chain" id="PRO_5043863393" evidence="1">
    <location>
        <begin position="21"/>
        <end position="75"/>
    </location>
</feature>
<accession>A0AAU9UDX9</accession>
<sequence>MKFLVIVAMFAFVAVQLSQSFPAPDGDVKKEVAAPAAVALEASSPAAPVEKSAPEAVASLAQPAAAVPQVEEKKS</sequence>
<keyword evidence="3" id="KW-1185">Reference proteome</keyword>